<evidence type="ECO:0000256" key="6">
    <source>
        <dbReference type="ARBA" id="ARBA00022989"/>
    </source>
</evidence>
<feature type="transmembrane region" description="Helical" evidence="9">
    <location>
        <begin position="198"/>
        <end position="216"/>
    </location>
</feature>
<dbReference type="InterPro" id="IPR005828">
    <property type="entry name" value="MFS_sugar_transport-like"/>
</dbReference>
<evidence type="ECO:0000256" key="5">
    <source>
        <dbReference type="ARBA" id="ARBA00022692"/>
    </source>
</evidence>
<dbReference type="Proteomes" id="UP001153636">
    <property type="component" value="Chromosome 6"/>
</dbReference>
<evidence type="ECO:0000313" key="12">
    <source>
        <dbReference type="Proteomes" id="UP001153636"/>
    </source>
</evidence>
<gene>
    <name evidence="11" type="ORF">PSYICH_LOCUS12764</name>
</gene>
<dbReference type="InterPro" id="IPR050549">
    <property type="entry name" value="MFS_Trehalose_Transporter"/>
</dbReference>
<evidence type="ECO:0000256" key="4">
    <source>
        <dbReference type="ARBA" id="ARBA00022597"/>
    </source>
</evidence>
<dbReference type="GO" id="GO:0005886">
    <property type="term" value="C:plasma membrane"/>
    <property type="evidence" value="ECO:0007669"/>
    <property type="project" value="UniProtKB-SubCell"/>
</dbReference>
<feature type="transmembrane region" description="Helical" evidence="9">
    <location>
        <begin position="380"/>
        <end position="399"/>
    </location>
</feature>
<keyword evidence="3" id="KW-1003">Cell membrane</keyword>
<reference evidence="11" key="1">
    <citation type="submission" date="2022-01" db="EMBL/GenBank/DDBJ databases">
        <authorList>
            <person name="King R."/>
        </authorList>
    </citation>
    <scope>NUCLEOTIDE SEQUENCE</scope>
</reference>
<evidence type="ECO:0000313" key="11">
    <source>
        <dbReference type="EMBL" id="CAH1111735.1"/>
    </source>
</evidence>
<evidence type="ECO:0000256" key="9">
    <source>
        <dbReference type="SAM" id="Phobius"/>
    </source>
</evidence>
<feature type="transmembrane region" description="Helical" evidence="9">
    <location>
        <begin position="320"/>
        <end position="339"/>
    </location>
</feature>
<feature type="transmembrane region" description="Helical" evidence="9">
    <location>
        <begin position="444"/>
        <end position="467"/>
    </location>
</feature>
<feature type="transmembrane region" description="Helical" evidence="9">
    <location>
        <begin position="77"/>
        <end position="101"/>
    </location>
</feature>
<dbReference type="EMBL" id="OV651818">
    <property type="protein sequence ID" value="CAH1111735.1"/>
    <property type="molecule type" value="Genomic_DNA"/>
</dbReference>
<evidence type="ECO:0000256" key="7">
    <source>
        <dbReference type="ARBA" id="ARBA00023136"/>
    </source>
</evidence>
<accession>A0A9P0D3T2</accession>
<keyword evidence="2" id="KW-0813">Transport</keyword>
<proteinExistence type="predicted"/>
<keyword evidence="5 9" id="KW-0812">Transmembrane</keyword>
<evidence type="ECO:0000256" key="2">
    <source>
        <dbReference type="ARBA" id="ARBA00022448"/>
    </source>
</evidence>
<evidence type="ECO:0000256" key="8">
    <source>
        <dbReference type="SAM" id="MobiDB-lite"/>
    </source>
</evidence>
<organism evidence="11 12">
    <name type="scientific">Psylliodes chrysocephalus</name>
    <dbReference type="NCBI Taxonomy" id="3402493"/>
    <lineage>
        <taxon>Eukaryota</taxon>
        <taxon>Metazoa</taxon>
        <taxon>Ecdysozoa</taxon>
        <taxon>Arthropoda</taxon>
        <taxon>Hexapoda</taxon>
        <taxon>Insecta</taxon>
        <taxon>Pterygota</taxon>
        <taxon>Neoptera</taxon>
        <taxon>Endopterygota</taxon>
        <taxon>Coleoptera</taxon>
        <taxon>Polyphaga</taxon>
        <taxon>Cucujiformia</taxon>
        <taxon>Chrysomeloidea</taxon>
        <taxon>Chrysomelidae</taxon>
        <taxon>Galerucinae</taxon>
        <taxon>Alticini</taxon>
        <taxon>Psylliodes</taxon>
    </lineage>
</organism>
<protein>
    <recommendedName>
        <fullName evidence="10">Major facilitator superfamily (MFS) profile domain-containing protein</fullName>
    </recommendedName>
</protein>
<dbReference type="GO" id="GO:0022857">
    <property type="term" value="F:transmembrane transporter activity"/>
    <property type="evidence" value="ECO:0007669"/>
    <property type="project" value="InterPro"/>
</dbReference>
<dbReference type="Gene3D" id="1.20.1250.20">
    <property type="entry name" value="MFS general substrate transporter like domains"/>
    <property type="match status" value="1"/>
</dbReference>
<comment type="subcellular location">
    <subcellularLocation>
        <location evidence="1">Cell membrane</location>
        <topology evidence="1">Multi-pass membrane protein</topology>
    </subcellularLocation>
</comment>
<evidence type="ECO:0000256" key="3">
    <source>
        <dbReference type="ARBA" id="ARBA00022475"/>
    </source>
</evidence>
<feature type="transmembrane region" description="Helical" evidence="9">
    <location>
        <begin position="171"/>
        <end position="192"/>
    </location>
</feature>
<feature type="transmembrane region" description="Helical" evidence="9">
    <location>
        <begin position="346"/>
        <end position="368"/>
    </location>
</feature>
<dbReference type="InterPro" id="IPR020846">
    <property type="entry name" value="MFS_dom"/>
</dbReference>
<dbReference type="AlphaFoldDB" id="A0A9P0D3T2"/>
<dbReference type="PROSITE" id="PS50850">
    <property type="entry name" value="MFS"/>
    <property type="match status" value="1"/>
</dbReference>
<evidence type="ECO:0000259" key="10">
    <source>
        <dbReference type="PROSITE" id="PS50850"/>
    </source>
</evidence>
<dbReference type="FunFam" id="1.20.1250.20:FF:000218">
    <property type="entry name" value="facilitated trehalose transporter Tret1"/>
    <property type="match status" value="1"/>
</dbReference>
<sequence length="486" mass="53868">MVHHPDIFRPEGTLTTNENKNIKDDPIKKKPDTVFLYFTVGTVTLLMLVGCTTFGWASPAVIKLKSENPDVNPLGRPITTVEISLLAGMPVLSSLIGSYILPRLADIIGRKTSLQIIAIGMFASIVGIAFSSEIYLLIISCSLLFNLFAGVWGILPIYLTEICEDHNRTKFGCLMSACIPLGQLYCYVFGPPFSLRDFTLITAVPLVPFFGLFLFAPESPVYLLSKGKEEDCMKALMKLRGNKLKTELEIDFNKIKLSLRDTIDQKTDLTTLVKIRESRIGLLISMMPVSGQYLCGVPVMMSLLAPIFNGASTLLSGNMIAVIVGVVKCLTFIITSYIIERTGRKPMLVLSSVGSGLSTLLIGLYFYLKYIDSVIIAKLQWLPIASVFLYIISYSLGLGPIPQCVPSEMFLPHQRSTAHSFITAYSNTLYAFYLLVYPLLAEAIGTYACFWIFSGTCFAGAVAFYYVMPETRGKSIMEIQEMLKRY</sequence>
<feature type="transmembrane region" description="Helical" evidence="9">
    <location>
        <begin position="420"/>
        <end position="438"/>
    </location>
</feature>
<name>A0A9P0D3T2_9CUCU</name>
<dbReference type="InterPro" id="IPR036259">
    <property type="entry name" value="MFS_trans_sf"/>
</dbReference>
<feature type="transmembrane region" description="Helical" evidence="9">
    <location>
        <begin position="282"/>
        <end position="308"/>
    </location>
</feature>
<dbReference type="OrthoDB" id="6696619at2759"/>
<evidence type="ECO:0000256" key="1">
    <source>
        <dbReference type="ARBA" id="ARBA00004651"/>
    </source>
</evidence>
<feature type="transmembrane region" description="Helical" evidence="9">
    <location>
        <begin position="136"/>
        <end position="159"/>
    </location>
</feature>
<keyword evidence="12" id="KW-1185">Reference proteome</keyword>
<feature type="region of interest" description="Disordered" evidence="8">
    <location>
        <begin position="1"/>
        <end position="23"/>
    </location>
</feature>
<dbReference type="PANTHER" id="PTHR48021:SF47">
    <property type="entry name" value="GH17672P"/>
    <property type="match status" value="1"/>
</dbReference>
<keyword evidence="4" id="KW-0762">Sugar transport</keyword>
<keyword evidence="6 9" id="KW-1133">Transmembrane helix</keyword>
<feature type="transmembrane region" description="Helical" evidence="9">
    <location>
        <begin position="113"/>
        <end position="130"/>
    </location>
</feature>
<dbReference type="PANTHER" id="PTHR48021">
    <property type="match status" value="1"/>
</dbReference>
<keyword evidence="7 9" id="KW-0472">Membrane</keyword>
<feature type="domain" description="Major facilitator superfamily (MFS) profile" evidence="10">
    <location>
        <begin position="34"/>
        <end position="472"/>
    </location>
</feature>
<dbReference type="SUPFAM" id="SSF103473">
    <property type="entry name" value="MFS general substrate transporter"/>
    <property type="match status" value="1"/>
</dbReference>
<feature type="transmembrane region" description="Helical" evidence="9">
    <location>
        <begin position="34"/>
        <end position="57"/>
    </location>
</feature>
<dbReference type="Pfam" id="PF00083">
    <property type="entry name" value="Sugar_tr"/>
    <property type="match status" value="1"/>
</dbReference>